<comment type="caution">
    <text evidence="2">The sequence shown here is derived from an EMBL/GenBank/DDBJ whole genome shotgun (WGS) entry which is preliminary data.</text>
</comment>
<feature type="region of interest" description="Disordered" evidence="1">
    <location>
        <begin position="334"/>
        <end position="359"/>
    </location>
</feature>
<evidence type="ECO:0000313" key="3">
    <source>
        <dbReference type="Proteomes" id="UP001521911"/>
    </source>
</evidence>
<dbReference type="EMBL" id="JAKRDF010000011">
    <property type="protein sequence ID" value="MCG7276686.1"/>
    <property type="molecule type" value="Genomic_DNA"/>
</dbReference>
<protein>
    <submittedName>
        <fullName evidence="2">Saccharopine dehydrogenase</fullName>
    </submittedName>
</protein>
<keyword evidence="3" id="KW-1185">Reference proteome</keyword>
<organism evidence="2 3">
    <name type="scientific">Corynebacterium singulare</name>
    <dbReference type="NCBI Taxonomy" id="161899"/>
    <lineage>
        <taxon>Bacteria</taxon>
        <taxon>Bacillati</taxon>
        <taxon>Actinomycetota</taxon>
        <taxon>Actinomycetes</taxon>
        <taxon>Mycobacteriales</taxon>
        <taxon>Corynebacteriaceae</taxon>
        <taxon>Corynebacterium</taxon>
    </lineage>
</organism>
<evidence type="ECO:0000256" key="1">
    <source>
        <dbReference type="SAM" id="MobiDB-lite"/>
    </source>
</evidence>
<dbReference type="Gene3D" id="3.40.50.720">
    <property type="entry name" value="NAD(P)-binding Rossmann-like Domain"/>
    <property type="match status" value="1"/>
</dbReference>
<gene>
    <name evidence="2" type="ORF">MHK08_09415</name>
</gene>
<dbReference type="RefSeq" id="WP_239180858.1">
    <property type="nucleotide sequence ID" value="NZ_JAKRDF010000011.1"/>
</dbReference>
<evidence type="ECO:0000313" key="2">
    <source>
        <dbReference type="EMBL" id="MCG7276686.1"/>
    </source>
</evidence>
<sequence>MNTIRTISDVLRDKADETKKGITFVENRRDVFVPYGRVHAEAVAAATRLAEAGIGPFEVHADSLARACIDSGTGYIDVNDSIDARRAIMALDGDARREGVPVLTGFGLCPGLSTALLMLGACAAGTEEVRDVRVDLRIGADQESGAASVESMFRTIRGGYRAMLGGAIVEVRRNLVSSQSGIGYECPDIDVVRGVCPSILGFSYHVAFDALPDESVEKIRTSRLYAMPVVSGLLARLGAAVTSRKARANGTPQPAELVIALSSAGAGDAGSAAETTVVRATGPGSYKMTAAIAAATVASVAGKPVAPGCRDLVSHPRLLEPVLAFARDAGIHIETPHDNPTTGPLPAAAHCDTKEKEKR</sequence>
<dbReference type="Proteomes" id="UP001521911">
    <property type="component" value="Unassembled WGS sequence"/>
</dbReference>
<name>A0ABS9PXB2_9CORY</name>
<reference evidence="2 3" key="1">
    <citation type="submission" date="2022-02" db="EMBL/GenBank/DDBJ databases">
        <title>Uncovering new skin microbiome diversity through culturing and metagenomics.</title>
        <authorList>
            <person name="Conlan S."/>
            <person name="Deming C."/>
            <person name="Nisc Comparative Sequencing Program N."/>
            <person name="Segre J.A."/>
        </authorList>
    </citation>
    <scope>NUCLEOTIDE SEQUENCE [LARGE SCALE GENOMIC DNA]</scope>
    <source>
        <strain evidence="2 3">ACRQV</strain>
    </source>
</reference>
<accession>A0ABS9PXB2</accession>
<proteinExistence type="predicted"/>